<reference evidence="8 9" key="1">
    <citation type="submission" date="2015-06" db="EMBL/GenBank/DDBJ databases">
        <title>Draft genome of the ant-associated black yeast Phialophora attae CBS 131958.</title>
        <authorList>
            <person name="Moreno L.F."/>
            <person name="Stielow B.J."/>
            <person name="de Hoog S."/>
            <person name="Vicente V.A."/>
            <person name="Weiss V.A."/>
            <person name="de Vries M."/>
            <person name="Cruz L.M."/>
            <person name="Souza E.M."/>
        </authorList>
    </citation>
    <scope>NUCLEOTIDE SEQUENCE [LARGE SCALE GENOMIC DNA]</scope>
    <source>
        <strain evidence="8 9">CBS 131958</strain>
    </source>
</reference>
<feature type="region of interest" description="Disordered" evidence="6">
    <location>
        <begin position="190"/>
        <end position="216"/>
    </location>
</feature>
<dbReference type="InterPro" id="IPR045054">
    <property type="entry name" value="P4HA-like"/>
</dbReference>
<keyword evidence="3" id="KW-0223">Dioxygenase</keyword>
<sequence>MAAHLPRLSVAKATQEPLADARNPDLCPPHTYTTHLISLSPLVIYIPSFLSTSEISHLQSTPLSAFERSSVADSSGAQSSNATTRTSSSTSLSANSSPHVRCITERARQFQSLSLDPAHIEPLQLVKYGAGQQYHEHTDWFTSPSQATWEEHGGNRLSSFFAYVEVSDDIIGGGTRFPFLDAPGAERHGEGLGTGVFRDPAMGLGPPGGPNATERAKREEEWCKWIDCNEPWENGLTFRPVEGSAVFWVNLLPTKGGKARVGDERTVHAGLPVLRGRKMGMNIWTREGRMSGKYRGE</sequence>
<feature type="region of interest" description="Disordered" evidence="6">
    <location>
        <begin position="73"/>
        <end position="98"/>
    </location>
</feature>
<keyword evidence="9" id="KW-1185">Reference proteome</keyword>
<evidence type="ECO:0000256" key="2">
    <source>
        <dbReference type="ARBA" id="ARBA00022723"/>
    </source>
</evidence>
<dbReference type="AlphaFoldDB" id="A0A0N0NHR4"/>
<dbReference type="GO" id="GO:0031418">
    <property type="term" value="F:L-ascorbic acid binding"/>
    <property type="evidence" value="ECO:0007669"/>
    <property type="project" value="InterPro"/>
</dbReference>
<dbReference type="SMART" id="SM00702">
    <property type="entry name" value="P4Hc"/>
    <property type="match status" value="1"/>
</dbReference>
<dbReference type="GeneID" id="28734073"/>
<keyword evidence="2" id="KW-0479">Metal-binding</keyword>
<evidence type="ECO:0000256" key="5">
    <source>
        <dbReference type="ARBA" id="ARBA00023004"/>
    </source>
</evidence>
<dbReference type="OrthoDB" id="420380at2759"/>
<evidence type="ECO:0000313" key="9">
    <source>
        <dbReference type="Proteomes" id="UP000038010"/>
    </source>
</evidence>
<dbReference type="RefSeq" id="XP_017994831.1">
    <property type="nucleotide sequence ID" value="XM_018142193.1"/>
</dbReference>
<dbReference type="InterPro" id="IPR044862">
    <property type="entry name" value="Pro_4_hyd_alph_FE2OG_OXY"/>
</dbReference>
<evidence type="ECO:0000256" key="6">
    <source>
        <dbReference type="SAM" id="MobiDB-lite"/>
    </source>
</evidence>
<dbReference type="Gene3D" id="2.60.120.620">
    <property type="entry name" value="q2cbj1_9rhob like domain"/>
    <property type="match status" value="1"/>
</dbReference>
<feature type="domain" description="Fe2OG dioxygenase" evidence="7">
    <location>
        <begin position="119"/>
        <end position="287"/>
    </location>
</feature>
<dbReference type="PANTHER" id="PTHR10869:SF246">
    <property type="entry name" value="TRANSMEMBRANE PROLYL 4-HYDROXYLASE"/>
    <property type="match status" value="1"/>
</dbReference>
<comment type="caution">
    <text evidence="8">The sequence shown here is derived from an EMBL/GenBank/DDBJ whole genome shotgun (WGS) entry which is preliminary data.</text>
</comment>
<dbReference type="PROSITE" id="PS51471">
    <property type="entry name" value="FE2OG_OXY"/>
    <property type="match status" value="1"/>
</dbReference>
<gene>
    <name evidence="8" type="ORF">AB675_2238</name>
</gene>
<dbReference type="GO" id="GO:0004656">
    <property type="term" value="F:procollagen-proline 4-dioxygenase activity"/>
    <property type="evidence" value="ECO:0007669"/>
    <property type="project" value="TreeGrafter"/>
</dbReference>
<protein>
    <submittedName>
        <fullName evidence="8">Prolyl 4-hydroxylase subunit alpha-3</fullName>
    </submittedName>
</protein>
<accession>A0A0N0NHR4</accession>
<evidence type="ECO:0000313" key="8">
    <source>
        <dbReference type="EMBL" id="KPI34868.1"/>
    </source>
</evidence>
<dbReference type="PANTHER" id="PTHR10869">
    <property type="entry name" value="PROLYL 4-HYDROXYLASE ALPHA SUBUNIT"/>
    <property type="match status" value="1"/>
</dbReference>
<keyword evidence="5" id="KW-0408">Iron</keyword>
<name>A0A0N0NHR4_9EURO</name>
<dbReference type="VEuPathDB" id="FungiDB:AB675_2238"/>
<dbReference type="InterPro" id="IPR006620">
    <property type="entry name" value="Pro_4_hyd_alph"/>
</dbReference>
<feature type="compositionally biased region" description="Low complexity" evidence="6">
    <location>
        <begin position="73"/>
        <end position="97"/>
    </location>
</feature>
<evidence type="ECO:0000256" key="1">
    <source>
        <dbReference type="ARBA" id="ARBA00001961"/>
    </source>
</evidence>
<evidence type="ECO:0000256" key="3">
    <source>
        <dbReference type="ARBA" id="ARBA00022964"/>
    </source>
</evidence>
<comment type="cofactor">
    <cofactor evidence="1">
        <name>L-ascorbate</name>
        <dbReference type="ChEBI" id="CHEBI:38290"/>
    </cofactor>
</comment>
<dbReference type="Pfam" id="PF13640">
    <property type="entry name" value="2OG-FeII_Oxy_3"/>
    <property type="match status" value="1"/>
</dbReference>
<dbReference type="STRING" id="1664694.A0A0N0NHR4"/>
<organism evidence="8 9">
    <name type="scientific">Cyphellophora attinorum</name>
    <dbReference type="NCBI Taxonomy" id="1664694"/>
    <lineage>
        <taxon>Eukaryota</taxon>
        <taxon>Fungi</taxon>
        <taxon>Dikarya</taxon>
        <taxon>Ascomycota</taxon>
        <taxon>Pezizomycotina</taxon>
        <taxon>Eurotiomycetes</taxon>
        <taxon>Chaetothyriomycetidae</taxon>
        <taxon>Chaetothyriales</taxon>
        <taxon>Cyphellophoraceae</taxon>
        <taxon>Cyphellophora</taxon>
    </lineage>
</organism>
<dbReference type="GO" id="GO:0005506">
    <property type="term" value="F:iron ion binding"/>
    <property type="evidence" value="ECO:0007669"/>
    <property type="project" value="InterPro"/>
</dbReference>
<proteinExistence type="predicted"/>
<dbReference type="Proteomes" id="UP000038010">
    <property type="component" value="Unassembled WGS sequence"/>
</dbReference>
<evidence type="ECO:0000259" key="7">
    <source>
        <dbReference type="PROSITE" id="PS51471"/>
    </source>
</evidence>
<dbReference type="EMBL" id="LFJN01000048">
    <property type="protein sequence ID" value="KPI34868.1"/>
    <property type="molecule type" value="Genomic_DNA"/>
</dbReference>
<evidence type="ECO:0000256" key="4">
    <source>
        <dbReference type="ARBA" id="ARBA00023002"/>
    </source>
</evidence>
<dbReference type="InterPro" id="IPR005123">
    <property type="entry name" value="Oxoglu/Fe-dep_dioxygenase_dom"/>
</dbReference>
<dbReference type="GO" id="GO:0005783">
    <property type="term" value="C:endoplasmic reticulum"/>
    <property type="evidence" value="ECO:0007669"/>
    <property type="project" value="TreeGrafter"/>
</dbReference>
<keyword evidence="4" id="KW-0560">Oxidoreductase</keyword>